<name>A0AAD4S8Q2_9MAGN</name>
<dbReference type="AlphaFoldDB" id="A0AAD4S8Q2"/>
<keyword evidence="1" id="KW-0472">Membrane</keyword>
<feature type="transmembrane region" description="Helical" evidence="1">
    <location>
        <begin position="22"/>
        <end position="48"/>
    </location>
</feature>
<sequence>MSSYASDYLKFIEFVSSHTPPWVTLSSIALGFGLCLLLLSFSMLFVFLPYRSEVRVERNELDAEILDILEHDRDGWSRKLIERKKLKIAALDKKIGTLQNVYLVIHYLSMFLSFGGMYVVLQMGMNNLITVIMRK</sequence>
<evidence type="ECO:0000313" key="2">
    <source>
        <dbReference type="EMBL" id="KAI3875073.1"/>
    </source>
</evidence>
<proteinExistence type="predicted"/>
<comment type="caution">
    <text evidence="2">The sequence shown here is derived from an EMBL/GenBank/DDBJ whole genome shotgun (WGS) entry which is preliminary data.</text>
</comment>
<protein>
    <submittedName>
        <fullName evidence="2">Uncharacterized protein</fullName>
    </submittedName>
</protein>
<dbReference type="Proteomes" id="UP001202328">
    <property type="component" value="Unassembled WGS sequence"/>
</dbReference>
<evidence type="ECO:0000313" key="3">
    <source>
        <dbReference type="Proteomes" id="UP001202328"/>
    </source>
</evidence>
<organism evidence="2 3">
    <name type="scientific">Papaver atlanticum</name>
    <dbReference type="NCBI Taxonomy" id="357466"/>
    <lineage>
        <taxon>Eukaryota</taxon>
        <taxon>Viridiplantae</taxon>
        <taxon>Streptophyta</taxon>
        <taxon>Embryophyta</taxon>
        <taxon>Tracheophyta</taxon>
        <taxon>Spermatophyta</taxon>
        <taxon>Magnoliopsida</taxon>
        <taxon>Ranunculales</taxon>
        <taxon>Papaveraceae</taxon>
        <taxon>Papaveroideae</taxon>
        <taxon>Papaver</taxon>
    </lineage>
</organism>
<accession>A0AAD4S8Q2</accession>
<evidence type="ECO:0000256" key="1">
    <source>
        <dbReference type="SAM" id="Phobius"/>
    </source>
</evidence>
<feature type="transmembrane region" description="Helical" evidence="1">
    <location>
        <begin position="101"/>
        <end position="121"/>
    </location>
</feature>
<keyword evidence="1" id="KW-0812">Transmembrane</keyword>
<dbReference type="EMBL" id="JAJJMB010012638">
    <property type="protein sequence ID" value="KAI3875073.1"/>
    <property type="molecule type" value="Genomic_DNA"/>
</dbReference>
<keyword evidence="3" id="KW-1185">Reference proteome</keyword>
<reference evidence="2" key="1">
    <citation type="submission" date="2022-04" db="EMBL/GenBank/DDBJ databases">
        <title>A functionally conserved STORR gene fusion in Papaver species that diverged 16.8 million years ago.</title>
        <authorList>
            <person name="Catania T."/>
        </authorList>
    </citation>
    <scope>NUCLEOTIDE SEQUENCE</scope>
    <source>
        <strain evidence="2">S-188037</strain>
    </source>
</reference>
<keyword evidence="1" id="KW-1133">Transmembrane helix</keyword>
<gene>
    <name evidence="2" type="ORF">MKW98_019646</name>
</gene>